<dbReference type="EMBL" id="CP108090">
    <property type="protein sequence ID" value="WUQ16313.1"/>
    <property type="molecule type" value="Genomic_DNA"/>
</dbReference>
<evidence type="ECO:0008006" key="4">
    <source>
        <dbReference type="Google" id="ProtNLM"/>
    </source>
</evidence>
<feature type="transmembrane region" description="Helical" evidence="1">
    <location>
        <begin position="12"/>
        <end position="33"/>
    </location>
</feature>
<sequence>MDTQRGRTNRRRFLLIAGLPLLTVGGGLTYLMWPEPPRGPEVRTDLEPLNRRLGPFLGELTDAHWLGYDIDGTGDSRSIPGPDSRIRVVGVARLPAGGAAAITGKPDHVFAAAGGAPYDLPAALKQYLPAAATWQHSPSFDTYANGQGAAGQASDGIPSGRYLFDTARDLVHFDVLYLFT</sequence>
<protein>
    <recommendedName>
        <fullName evidence="4">Tat pathway signal sequence domain protein</fullName>
    </recommendedName>
</protein>
<dbReference type="RefSeq" id="WP_328964615.1">
    <property type="nucleotide sequence ID" value="NZ_CP108090.1"/>
</dbReference>
<proteinExistence type="predicted"/>
<evidence type="ECO:0000313" key="2">
    <source>
        <dbReference type="EMBL" id="WUQ16313.1"/>
    </source>
</evidence>
<evidence type="ECO:0000256" key="1">
    <source>
        <dbReference type="SAM" id="Phobius"/>
    </source>
</evidence>
<evidence type="ECO:0000313" key="3">
    <source>
        <dbReference type="Proteomes" id="UP001432039"/>
    </source>
</evidence>
<gene>
    <name evidence="2" type="ORF">OG517_35545</name>
</gene>
<accession>A0ABZ1TN72</accession>
<keyword evidence="1" id="KW-1133">Transmembrane helix</keyword>
<keyword evidence="1" id="KW-0812">Transmembrane</keyword>
<dbReference type="Proteomes" id="UP001432039">
    <property type="component" value="Chromosome"/>
</dbReference>
<keyword evidence="1" id="KW-0472">Membrane</keyword>
<keyword evidence="3" id="KW-1185">Reference proteome</keyword>
<reference evidence="2" key="1">
    <citation type="submission" date="2022-10" db="EMBL/GenBank/DDBJ databases">
        <title>The complete genomes of actinobacterial strains from the NBC collection.</title>
        <authorList>
            <person name="Joergensen T.S."/>
            <person name="Alvarez Arevalo M."/>
            <person name="Sterndorff E.B."/>
            <person name="Faurdal D."/>
            <person name="Vuksanovic O."/>
            <person name="Mourched A.-S."/>
            <person name="Charusanti P."/>
            <person name="Shaw S."/>
            <person name="Blin K."/>
            <person name="Weber T."/>
        </authorList>
    </citation>
    <scope>NUCLEOTIDE SEQUENCE</scope>
    <source>
        <strain evidence="2">NBC_00248</strain>
    </source>
</reference>
<name>A0ABZ1TN72_STRVG</name>
<organism evidence="2 3">
    <name type="scientific">Streptomyces virginiae</name>
    <name type="common">Streptomyces cinnamonensis</name>
    <dbReference type="NCBI Taxonomy" id="1961"/>
    <lineage>
        <taxon>Bacteria</taxon>
        <taxon>Bacillati</taxon>
        <taxon>Actinomycetota</taxon>
        <taxon>Actinomycetes</taxon>
        <taxon>Kitasatosporales</taxon>
        <taxon>Streptomycetaceae</taxon>
        <taxon>Streptomyces</taxon>
    </lineage>
</organism>